<comment type="caution">
    <text evidence="12">The sequence shown here is derived from an EMBL/GenBank/DDBJ whole genome shotgun (WGS) entry which is preliminary data.</text>
</comment>
<keyword evidence="5" id="KW-0297">G-protein coupled receptor</keyword>
<keyword evidence="3 10" id="KW-0812">Transmembrane</keyword>
<keyword evidence="6 10" id="KW-0472">Membrane</keyword>
<organism evidence="12 13">
    <name type="scientific">Liparis tanakae</name>
    <name type="common">Tanaka's snailfish</name>
    <dbReference type="NCBI Taxonomy" id="230148"/>
    <lineage>
        <taxon>Eukaryota</taxon>
        <taxon>Metazoa</taxon>
        <taxon>Chordata</taxon>
        <taxon>Craniata</taxon>
        <taxon>Vertebrata</taxon>
        <taxon>Euteleostomi</taxon>
        <taxon>Actinopterygii</taxon>
        <taxon>Neopterygii</taxon>
        <taxon>Teleostei</taxon>
        <taxon>Neoteleostei</taxon>
        <taxon>Acanthomorphata</taxon>
        <taxon>Eupercaria</taxon>
        <taxon>Perciformes</taxon>
        <taxon>Cottioidei</taxon>
        <taxon>Cottales</taxon>
        <taxon>Liparidae</taxon>
        <taxon>Liparis</taxon>
    </lineage>
</organism>
<gene>
    <name evidence="12" type="ORF">EYF80_004598</name>
</gene>
<dbReference type="Proteomes" id="UP000314294">
    <property type="component" value="Unassembled WGS sequence"/>
</dbReference>
<name>A0A4Z2J6G9_9TELE</name>
<dbReference type="GO" id="GO:0004930">
    <property type="term" value="F:G protein-coupled receptor activity"/>
    <property type="evidence" value="ECO:0007669"/>
    <property type="project" value="UniProtKB-KW"/>
</dbReference>
<dbReference type="PANTHER" id="PTHR24228">
    <property type="entry name" value="B2 BRADYKININ RECEPTOR/ANGIOTENSIN II RECEPTOR"/>
    <property type="match status" value="1"/>
</dbReference>
<evidence type="ECO:0000256" key="2">
    <source>
        <dbReference type="ARBA" id="ARBA00022475"/>
    </source>
</evidence>
<accession>A0A4Z2J6G9</accession>
<dbReference type="OrthoDB" id="8747610at2759"/>
<evidence type="ECO:0000256" key="10">
    <source>
        <dbReference type="SAM" id="Phobius"/>
    </source>
</evidence>
<dbReference type="PANTHER" id="PTHR24228:SF59">
    <property type="entry name" value="NEUROPEPTIDE RECEPTOR 15"/>
    <property type="match status" value="1"/>
</dbReference>
<dbReference type="CDD" id="cd00637">
    <property type="entry name" value="7tm_classA_rhodopsin-like"/>
    <property type="match status" value="1"/>
</dbReference>
<dbReference type="Pfam" id="PF00001">
    <property type="entry name" value="7tm_1"/>
    <property type="match status" value="1"/>
</dbReference>
<evidence type="ECO:0000256" key="7">
    <source>
        <dbReference type="ARBA" id="ARBA00023170"/>
    </source>
</evidence>
<evidence type="ECO:0000313" key="13">
    <source>
        <dbReference type="Proteomes" id="UP000314294"/>
    </source>
</evidence>
<evidence type="ECO:0000256" key="3">
    <source>
        <dbReference type="ARBA" id="ARBA00022692"/>
    </source>
</evidence>
<evidence type="ECO:0000256" key="4">
    <source>
        <dbReference type="ARBA" id="ARBA00022989"/>
    </source>
</evidence>
<evidence type="ECO:0000313" key="12">
    <source>
        <dbReference type="EMBL" id="TNN85248.1"/>
    </source>
</evidence>
<feature type="domain" description="G-protein coupled receptors family 1 profile" evidence="11">
    <location>
        <begin position="153"/>
        <end position="413"/>
    </location>
</feature>
<keyword evidence="13" id="KW-1185">Reference proteome</keyword>
<evidence type="ECO:0000256" key="5">
    <source>
        <dbReference type="ARBA" id="ARBA00023040"/>
    </source>
</evidence>
<keyword evidence="8" id="KW-0807">Transducer</keyword>
<evidence type="ECO:0000256" key="6">
    <source>
        <dbReference type="ARBA" id="ARBA00023136"/>
    </source>
</evidence>
<feature type="transmembrane region" description="Helical" evidence="10">
    <location>
        <begin position="359"/>
        <end position="382"/>
    </location>
</feature>
<dbReference type="EMBL" id="SRLO01000022">
    <property type="protein sequence ID" value="TNN85248.1"/>
    <property type="molecule type" value="Genomic_DNA"/>
</dbReference>
<dbReference type="AlphaFoldDB" id="A0A4Z2J6G9"/>
<feature type="transmembrane region" description="Helical" evidence="10">
    <location>
        <begin position="277"/>
        <end position="298"/>
    </location>
</feature>
<dbReference type="Gene3D" id="1.20.1070.10">
    <property type="entry name" value="Rhodopsin 7-helix transmembrane proteins"/>
    <property type="match status" value="1"/>
</dbReference>
<protein>
    <recommendedName>
        <fullName evidence="11">G-protein coupled receptors family 1 profile domain-containing protein</fullName>
    </recommendedName>
</protein>
<evidence type="ECO:0000256" key="8">
    <source>
        <dbReference type="ARBA" id="ARBA00023224"/>
    </source>
</evidence>
<sequence length="428" mass="47316">MYAALISISNTHLAQSLTHARGLLRGAIRTNVLFFPASRHFLPVTAFLRRSLSLPLAVELPGREGSRVVLGRVTPSVTPSVQVSSSHCSHDRHLQGMSMNTDSMQSSFPPTVYYWSACGPYSDNGTGTFRGPAAGFMLLQITCGFEMLVGAPSNIWLICHILRQRSKVAGILPADFFPLHLALTQMIFYLNMPALFANYFLWQNYRVQNMVSILSSTTIVMKPLLLCLVCVERYLAVVRPLHYQRFKAPQYRWGSVGVSWCIYITMTSWTISGGSVVTLAMVYIPVLVINTFCSLSILKTLKKPPPGDTGVMKSRGVKVEDGGAKQSRMNEGGSEEEGKKVGKSKPRGKGVMNSMKKKAFITIVIIQAVLTLSYLPMIITAPMRFPARTMLCQYVAMALAAAQSCSYLQPLLYLHRLGRLPCMLSQNT</sequence>
<dbReference type="PROSITE" id="PS50262">
    <property type="entry name" value="G_PROTEIN_RECEP_F1_2"/>
    <property type="match status" value="1"/>
</dbReference>
<keyword evidence="2" id="KW-1003">Cell membrane</keyword>
<evidence type="ECO:0000256" key="9">
    <source>
        <dbReference type="SAM" id="MobiDB-lite"/>
    </source>
</evidence>
<comment type="subcellular location">
    <subcellularLocation>
        <location evidence="1">Cell membrane</location>
        <topology evidence="1">Multi-pass membrane protein</topology>
    </subcellularLocation>
</comment>
<dbReference type="GO" id="GO:0005886">
    <property type="term" value="C:plasma membrane"/>
    <property type="evidence" value="ECO:0007669"/>
    <property type="project" value="UniProtKB-SubCell"/>
</dbReference>
<dbReference type="InterPro" id="IPR000276">
    <property type="entry name" value="GPCR_Rhodpsn"/>
</dbReference>
<evidence type="ECO:0000259" key="11">
    <source>
        <dbReference type="PROSITE" id="PS50262"/>
    </source>
</evidence>
<dbReference type="InterPro" id="IPR017452">
    <property type="entry name" value="GPCR_Rhodpsn_7TM"/>
</dbReference>
<feature type="transmembrane region" description="Helical" evidence="10">
    <location>
        <begin position="210"/>
        <end position="231"/>
    </location>
</feature>
<keyword evidence="4 10" id="KW-1133">Transmembrane helix</keyword>
<proteinExistence type="predicted"/>
<feature type="transmembrane region" description="Helical" evidence="10">
    <location>
        <begin position="168"/>
        <end position="190"/>
    </location>
</feature>
<evidence type="ECO:0000256" key="1">
    <source>
        <dbReference type="ARBA" id="ARBA00004651"/>
    </source>
</evidence>
<reference evidence="12 13" key="1">
    <citation type="submission" date="2019-03" db="EMBL/GenBank/DDBJ databases">
        <title>First draft genome of Liparis tanakae, snailfish: a comprehensive survey of snailfish specific genes.</title>
        <authorList>
            <person name="Kim W."/>
            <person name="Song I."/>
            <person name="Jeong J.-H."/>
            <person name="Kim D."/>
            <person name="Kim S."/>
            <person name="Ryu S."/>
            <person name="Song J.Y."/>
            <person name="Lee S.K."/>
        </authorList>
    </citation>
    <scope>NUCLEOTIDE SEQUENCE [LARGE SCALE GENOMIC DNA]</scope>
    <source>
        <tissue evidence="12">Muscle</tissue>
    </source>
</reference>
<feature type="transmembrane region" description="Helical" evidence="10">
    <location>
        <begin position="251"/>
        <end position="271"/>
    </location>
</feature>
<feature type="region of interest" description="Disordered" evidence="9">
    <location>
        <begin position="320"/>
        <end position="349"/>
    </location>
</feature>
<keyword evidence="7" id="KW-0675">Receptor</keyword>
<dbReference type="SUPFAM" id="SSF81321">
    <property type="entry name" value="Family A G protein-coupled receptor-like"/>
    <property type="match status" value="1"/>
</dbReference>